<evidence type="ECO:0000313" key="2">
    <source>
        <dbReference type="Proteomes" id="UP000321513"/>
    </source>
</evidence>
<dbReference type="AlphaFoldDB" id="A0A512BGN3"/>
<dbReference type="RefSeq" id="WP_147205229.1">
    <property type="nucleotide sequence ID" value="NZ_BJYT01000016.1"/>
</dbReference>
<accession>A0A512BGN3</accession>
<comment type="caution">
    <text evidence="1">The sequence shown here is derived from an EMBL/GenBank/DDBJ whole genome shotgun (WGS) entry which is preliminary data.</text>
</comment>
<evidence type="ECO:0000313" key="1">
    <source>
        <dbReference type="EMBL" id="GEO11118.1"/>
    </source>
</evidence>
<proteinExistence type="predicted"/>
<keyword evidence="2" id="KW-1185">Reference proteome</keyword>
<dbReference type="OrthoDB" id="1490286at2"/>
<name>A0A512BGN3_9BACT</name>
<dbReference type="EMBL" id="BJYT01000016">
    <property type="protein sequence ID" value="GEO11118.1"/>
    <property type="molecule type" value="Genomic_DNA"/>
</dbReference>
<reference evidence="1 2" key="1">
    <citation type="submission" date="2019-07" db="EMBL/GenBank/DDBJ databases">
        <title>Whole genome shotgun sequence of Segetibacter aerophilus NBRC 106135.</title>
        <authorList>
            <person name="Hosoyama A."/>
            <person name="Uohara A."/>
            <person name="Ohji S."/>
            <person name="Ichikawa N."/>
        </authorList>
    </citation>
    <scope>NUCLEOTIDE SEQUENCE [LARGE SCALE GENOMIC DNA]</scope>
    <source>
        <strain evidence="1 2">NBRC 106135</strain>
    </source>
</reference>
<gene>
    <name evidence="1" type="ORF">SAE01_36140</name>
</gene>
<organism evidence="1 2">
    <name type="scientific">Segetibacter aerophilus</name>
    <dbReference type="NCBI Taxonomy" id="670293"/>
    <lineage>
        <taxon>Bacteria</taxon>
        <taxon>Pseudomonadati</taxon>
        <taxon>Bacteroidota</taxon>
        <taxon>Chitinophagia</taxon>
        <taxon>Chitinophagales</taxon>
        <taxon>Chitinophagaceae</taxon>
        <taxon>Segetibacter</taxon>
    </lineage>
</organism>
<sequence length="185" mass="21618">MYLIDDTEASLLIDDFTQNKSIQITKVAGNRLNLFVDTFEFPERDCSIESLRKVSFQFAYHERQFYIRLKGSINKGDTIYFLFENGKVIEKTITKALPFHRAEYAEAVQISVEETKVFATTLLKKWKVTTSRTNTFIIGGFIDNKYLEQYPTSEEGQYLLLLTARQLIKQVIFHYPNLEYQQLLG</sequence>
<dbReference type="Proteomes" id="UP000321513">
    <property type="component" value="Unassembled WGS sequence"/>
</dbReference>
<protein>
    <submittedName>
        <fullName evidence="1">Uncharacterized protein</fullName>
    </submittedName>
</protein>